<dbReference type="GO" id="GO:0005524">
    <property type="term" value="F:ATP binding"/>
    <property type="evidence" value="ECO:0007669"/>
    <property type="project" value="UniProtKB-KW"/>
</dbReference>
<dbReference type="PANTHER" id="PTHR10196">
    <property type="entry name" value="SUGAR KINASE"/>
    <property type="match status" value="1"/>
</dbReference>
<evidence type="ECO:0000313" key="13">
    <source>
        <dbReference type="EMBL" id="KTW29137.1"/>
    </source>
</evidence>
<dbReference type="GO" id="GO:0004370">
    <property type="term" value="F:glycerol kinase activity"/>
    <property type="evidence" value="ECO:0007669"/>
    <property type="project" value="UniProtKB-EC"/>
</dbReference>
<reference evidence="14" key="1">
    <citation type="journal article" date="2016" name="Nat. Commun.">
        <title>Genome analysis of three Pneumocystis species reveals adaptation mechanisms to life exclusively in mammalian hosts.</title>
        <authorList>
            <person name="Ma L."/>
            <person name="Chen Z."/>
            <person name="Huang D.W."/>
            <person name="Kutty G."/>
            <person name="Ishihara M."/>
            <person name="Wang H."/>
            <person name="Abouelleil A."/>
            <person name="Bishop L."/>
            <person name="Davey E."/>
            <person name="Deng R."/>
            <person name="Deng X."/>
            <person name="Fan L."/>
            <person name="Fantoni G."/>
            <person name="Fitzgerald M."/>
            <person name="Gogineni E."/>
            <person name="Goldberg J.M."/>
            <person name="Handley G."/>
            <person name="Hu X."/>
            <person name="Huber C."/>
            <person name="Jiao X."/>
            <person name="Jones K."/>
            <person name="Levin J.Z."/>
            <person name="Liu Y."/>
            <person name="Macdonald P."/>
            <person name="Melnikov A."/>
            <person name="Raley C."/>
            <person name="Sassi M."/>
            <person name="Sherman B.T."/>
            <person name="Song X."/>
            <person name="Sykes S."/>
            <person name="Tran B."/>
            <person name="Walsh L."/>
            <person name="Xia Y."/>
            <person name="Yang J."/>
            <person name="Young S."/>
            <person name="Zeng Q."/>
            <person name="Zheng X."/>
            <person name="Stephens R."/>
            <person name="Nusbaum C."/>
            <person name="Birren B.W."/>
            <person name="Azadi P."/>
            <person name="Lempicki R.A."/>
            <person name="Cuomo C.A."/>
            <person name="Kovacs J.A."/>
        </authorList>
    </citation>
    <scope>NUCLEOTIDE SEQUENCE [LARGE SCALE GENOMIC DNA]</scope>
    <source>
        <strain evidence="14">RU7</strain>
    </source>
</reference>
<dbReference type="NCBIfam" id="NF000756">
    <property type="entry name" value="PRK00047.1"/>
    <property type="match status" value="1"/>
</dbReference>
<dbReference type="PROSITE" id="PS00445">
    <property type="entry name" value="FGGY_KINASES_2"/>
    <property type="match status" value="1"/>
</dbReference>
<dbReference type="GO" id="GO:0005739">
    <property type="term" value="C:mitochondrion"/>
    <property type="evidence" value="ECO:0007669"/>
    <property type="project" value="TreeGrafter"/>
</dbReference>
<dbReference type="InterPro" id="IPR000577">
    <property type="entry name" value="Carb_kinase_FGGY"/>
</dbReference>
<proteinExistence type="inferred from homology"/>
<dbReference type="FunFam" id="3.30.420.40:FF:000108">
    <property type="entry name" value="Glycerol kinase, glycosomal"/>
    <property type="match status" value="1"/>
</dbReference>
<name>A0A0W4ZL84_PNEJ7</name>
<dbReference type="NCBIfam" id="TIGR01311">
    <property type="entry name" value="glycerol_kin"/>
    <property type="match status" value="1"/>
</dbReference>
<dbReference type="Proteomes" id="UP000053447">
    <property type="component" value="Unassembled WGS sequence"/>
</dbReference>
<evidence type="ECO:0000259" key="12">
    <source>
        <dbReference type="Pfam" id="PF02782"/>
    </source>
</evidence>
<dbReference type="GeneID" id="28940929"/>
<evidence type="ECO:0000256" key="3">
    <source>
        <dbReference type="ARBA" id="ARBA00012099"/>
    </source>
</evidence>
<evidence type="ECO:0000256" key="5">
    <source>
        <dbReference type="ARBA" id="ARBA00022741"/>
    </source>
</evidence>
<keyword evidence="5" id="KW-0547">Nucleotide-binding</keyword>
<sequence>MSSEYIGAIDQGTTSSRFFIFDKNGCIASLYQHEFPQIYSSPGWIEHNPMEILNSVKICIEKAIGEFVKKGKSIRLIKAVGIANQRETTVVWDKTTGIPLYNAIVWSDTRTTETVYQLKQKEYASEIHEKCGLPISTYFSAVKLRWLLDNVKDVRDVYDQGNLAFGTIDSWLIYNLTGGINGGIHITDVTNSSRTMLLNIRTLKYDDFLIKFFGLEKLQLPEIRSSSEIYAVISSGPLLGIPLAGCLGDQSASLVGHLAFAPGSAKNTYGTGCFLLYNTGQNPTISKNGLLTTVGYVFKGMQPVYALEGSIAVAGSAIKWYRDQMGIIATASEIDEMAASVEDSAGVVFVTAFSGLFAPYWCYDARGTLFGITNYTTKEHIARSILEAICFQTKAILDAMEKDSGNSLNSLKVDGGITNSDICMQIQSDLIGIDVNRPEMREVTALGAAIAAGLSVGIWEDIKGLESIGLGKTTVFSPKISDGKREQMISLWEKAVQKSLGWKTNDS</sequence>
<evidence type="ECO:0000256" key="9">
    <source>
        <dbReference type="ARBA" id="ARBA00043149"/>
    </source>
</evidence>
<keyword evidence="8" id="KW-0067">ATP-binding</keyword>
<dbReference type="STRING" id="1408657.A0A0W4ZL84"/>
<dbReference type="VEuPathDB" id="FungiDB:T551_02411"/>
<dbReference type="InterPro" id="IPR018483">
    <property type="entry name" value="Carb_kinase_FGGY_CS"/>
</dbReference>
<dbReference type="Gene3D" id="3.30.420.40">
    <property type="match status" value="2"/>
</dbReference>
<dbReference type="InterPro" id="IPR018484">
    <property type="entry name" value="FGGY_N"/>
</dbReference>
<dbReference type="SUPFAM" id="SSF53067">
    <property type="entry name" value="Actin-like ATPase domain"/>
    <property type="match status" value="2"/>
</dbReference>
<keyword evidence="4 10" id="KW-0808">Transferase</keyword>
<evidence type="ECO:0000256" key="2">
    <source>
        <dbReference type="ARBA" id="ARBA00009156"/>
    </source>
</evidence>
<dbReference type="eggNOG" id="KOG2517">
    <property type="taxonomic scope" value="Eukaryota"/>
</dbReference>
<evidence type="ECO:0000259" key="11">
    <source>
        <dbReference type="Pfam" id="PF00370"/>
    </source>
</evidence>
<dbReference type="InterPro" id="IPR042018">
    <property type="entry name" value="GK1-3_metazoan-type"/>
</dbReference>
<dbReference type="FunFam" id="3.30.420.40:FF:000086">
    <property type="entry name" value="Glycerol kinase"/>
    <property type="match status" value="1"/>
</dbReference>
<dbReference type="PROSITE" id="PS00933">
    <property type="entry name" value="FGGY_KINASES_1"/>
    <property type="match status" value="1"/>
</dbReference>
<protein>
    <recommendedName>
        <fullName evidence="3">glycerol kinase</fullName>
        <ecNumber evidence="3">2.7.1.30</ecNumber>
    </recommendedName>
    <alternativeName>
        <fullName evidence="9">ATP:glycerol 3-phosphotransferase</fullName>
    </alternativeName>
</protein>
<dbReference type="OrthoDB" id="5422795at2759"/>
<dbReference type="InterPro" id="IPR005999">
    <property type="entry name" value="Glycerol_kin"/>
</dbReference>
<evidence type="ECO:0000313" key="14">
    <source>
        <dbReference type="Proteomes" id="UP000053447"/>
    </source>
</evidence>
<dbReference type="Pfam" id="PF02782">
    <property type="entry name" value="FGGY_C"/>
    <property type="match status" value="1"/>
</dbReference>
<dbReference type="InterPro" id="IPR043129">
    <property type="entry name" value="ATPase_NBD"/>
</dbReference>
<gene>
    <name evidence="13" type="ORF">T551_02411</name>
</gene>
<evidence type="ECO:0000256" key="10">
    <source>
        <dbReference type="RuleBase" id="RU003733"/>
    </source>
</evidence>
<dbReference type="PANTHER" id="PTHR10196:SF69">
    <property type="entry name" value="GLYCEROL KINASE"/>
    <property type="match status" value="1"/>
</dbReference>
<evidence type="ECO:0000256" key="7">
    <source>
        <dbReference type="ARBA" id="ARBA00022798"/>
    </source>
</evidence>
<evidence type="ECO:0000256" key="8">
    <source>
        <dbReference type="ARBA" id="ARBA00022840"/>
    </source>
</evidence>
<dbReference type="GO" id="GO:0019563">
    <property type="term" value="P:glycerol catabolic process"/>
    <property type="evidence" value="ECO:0007669"/>
    <property type="project" value="UniProtKB-UniPathway"/>
</dbReference>
<evidence type="ECO:0000256" key="1">
    <source>
        <dbReference type="ARBA" id="ARBA00005190"/>
    </source>
</evidence>
<dbReference type="UniPathway" id="UPA00618">
    <property type="reaction ID" value="UER00672"/>
</dbReference>
<comment type="caution">
    <text evidence="13">The sequence shown here is derived from an EMBL/GenBank/DDBJ whole genome shotgun (WGS) entry which is preliminary data.</text>
</comment>
<dbReference type="Pfam" id="PF00370">
    <property type="entry name" value="FGGY_N"/>
    <property type="match status" value="1"/>
</dbReference>
<dbReference type="InterPro" id="IPR018485">
    <property type="entry name" value="FGGY_C"/>
</dbReference>
<feature type="domain" description="Carbohydrate kinase FGGY C-terminal" evidence="12">
    <location>
        <begin position="266"/>
        <end position="454"/>
    </location>
</feature>
<dbReference type="EMBL" id="LFWA01000010">
    <property type="protein sequence ID" value="KTW29137.1"/>
    <property type="molecule type" value="Genomic_DNA"/>
</dbReference>
<dbReference type="EC" id="2.7.1.30" evidence="3"/>
<dbReference type="RefSeq" id="XP_018229246.1">
    <property type="nucleotide sequence ID" value="XM_018374674.1"/>
</dbReference>
<accession>A0A0W4ZL84</accession>
<organism evidence="13 14">
    <name type="scientific">Pneumocystis jirovecii (strain RU7)</name>
    <name type="common">Human pneumocystis pneumonia agent</name>
    <dbReference type="NCBI Taxonomy" id="1408657"/>
    <lineage>
        <taxon>Eukaryota</taxon>
        <taxon>Fungi</taxon>
        <taxon>Dikarya</taxon>
        <taxon>Ascomycota</taxon>
        <taxon>Taphrinomycotina</taxon>
        <taxon>Pneumocystomycetes</taxon>
        <taxon>Pneumocystaceae</taxon>
        <taxon>Pneumocystis</taxon>
    </lineage>
</organism>
<comment type="similarity">
    <text evidence="2 10">Belongs to the FGGY kinase family.</text>
</comment>
<comment type="pathway">
    <text evidence="1">Polyol metabolism; glycerol degradation via glycerol kinase pathway; sn-glycerol 3-phosphate from glycerol: step 1/1.</text>
</comment>
<evidence type="ECO:0000256" key="6">
    <source>
        <dbReference type="ARBA" id="ARBA00022777"/>
    </source>
</evidence>
<evidence type="ECO:0000256" key="4">
    <source>
        <dbReference type="ARBA" id="ARBA00022679"/>
    </source>
</evidence>
<dbReference type="GO" id="GO:0046167">
    <property type="term" value="P:glycerol-3-phosphate biosynthetic process"/>
    <property type="evidence" value="ECO:0007669"/>
    <property type="project" value="TreeGrafter"/>
</dbReference>
<dbReference type="CDD" id="cd07792">
    <property type="entry name" value="ASKHA_NBD_FGGY_GK1-3-like"/>
    <property type="match status" value="1"/>
</dbReference>
<keyword evidence="14" id="KW-1185">Reference proteome</keyword>
<keyword evidence="7" id="KW-0319">Glycerol metabolism</keyword>
<dbReference type="GO" id="GO:0006641">
    <property type="term" value="P:triglyceride metabolic process"/>
    <property type="evidence" value="ECO:0007669"/>
    <property type="project" value="TreeGrafter"/>
</dbReference>
<keyword evidence="6 10" id="KW-0418">Kinase</keyword>
<dbReference type="PIRSF" id="PIRSF000538">
    <property type="entry name" value="GlpK"/>
    <property type="match status" value="1"/>
</dbReference>
<dbReference type="AlphaFoldDB" id="A0A0W4ZL84"/>
<feature type="domain" description="Carbohydrate kinase FGGY N-terminal" evidence="11">
    <location>
        <begin position="5"/>
        <end position="256"/>
    </location>
</feature>